<dbReference type="RefSeq" id="WP_067523124.1">
    <property type="nucleotide sequence ID" value="NZ_JABELX010000004.1"/>
</dbReference>
<dbReference type="EMBL" id="JABELX010000004">
    <property type="protein sequence ID" value="NNH71031.1"/>
    <property type="molecule type" value="Genomic_DNA"/>
</dbReference>
<sequence length="514" mass="57929">MADTPRSTNERFDEYALRNDFRQYHTMTGLQLWAVVSDTEQLQLTRDIDAIARRWTTAPSPWKEHWDHLVTAAQRWEADPQAMQQALHRIADDFVHTGTTDLASPLQVRNLLVAGELVESRRTDMGFAFAPTPDHIDYTYGYVTSYRSSADGTIWESLRSWSAARQWLIAQAGDTDPNTIVDITITGPDPGSGAASRPLMTGTGLTAAELAEQLHRIDDLLCTTPTPVESSAHSWLDELRYDALCDSYRDTLLEQRNPWTIGHRFELRLRADDLRAAIVDYGDRTGLQSPATRANTDAIEKHLENIRRSVRDRPIEWSTAPQISTWFDDAVADAQHQLDRLTAEGLRLTYIDPAQRNRITTIGFDDDHWYIQHAHTASDDRTLTYDTPPHAYPTCADLPTTPDRHVAGTGGAVPENIIDQLRAFDIELHTLEQNLSCVQQLRDAIRAGVPYTLTRQHGHSAPTSRPPQRGGFTRHATPSDTSAVEQPAPAKPSVPQRKRRQPPKPSAHHHRRRL</sequence>
<gene>
    <name evidence="2" type="ORF">HLB23_14350</name>
</gene>
<comment type="caution">
    <text evidence="2">The sequence shown here is derived from an EMBL/GenBank/DDBJ whole genome shotgun (WGS) entry which is preliminary data.</text>
</comment>
<evidence type="ECO:0000313" key="3">
    <source>
        <dbReference type="Proteomes" id="UP000586827"/>
    </source>
</evidence>
<dbReference type="Proteomes" id="UP000586827">
    <property type="component" value="Unassembled WGS sequence"/>
</dbReference>
<reference evidence="2 3" key="1">
    <citation type="submission" date="2020-05" db="EMBL/GenBank/DDBJ databases">
        <title>MicrobeNet Type strains.</title>
        <authorList>
            <person name="Nicholson A.C."/>
        </authorList>
    </citation>
    <scope>NUCLEOTIDE SEQUENCE [LARGE SCALE GENOMIC DNA]</scope>
    <source>
        <strain evidence="2 3">JCM 3224</strain>
    </source>
</reference>
<proteinExistence type="predicted"/>
<name>A0A849CD89_9NOCA</name>
<keyword evidence="3" id="KW-1185">Reference proteome</keyword>
<accession>A0A849CD89</accession>
<feature type="region of interest" description="Disordered" evidence="1">
    <location>
        <begin position="453"/>
        <end position="514"/>
    </location>
</feature>
<dbReference type="AlphaFoldDB" id="A0A849CD89"/>
<evidence type="ECO:0000313" key="2">
    <source>
        <dbReference type="EMBL" id="NNH71031.1"/>
    </source>
</evidence>
<evidence type="ECO:0000256" key="1">
    <source>
        <dbReference type="SAM" id="MobiDB-lite"/>
    </source>
</evidence>
<feature type="compositionally biased region" description="Basic residues" evidence="1">
    <location>
        <begin position="496"/>
        <end position="514"/>
    </location>
</feature>
<protein>
    <submittedName>
        <fullName evidence="2">Uncharacterized protein</fullName>
    </submittedName>
</protein>
<organism evidence="2 3">
    <name type="scientific">Nocardia uniformis</name>
    <dbReference type="NCBI Taxonomy" id="53432"/>
    <lineage>
        <taxon>Bacteria</taxon>
        <taxon>Bacillati</taxon>
        <taxon>Actinomycetota</taxon>
        <taxon>Actinomycetes</taxon>
        <taxon>Mycobacteriales</taxon>
        <taxon>Nocardiaceae</taxon>
        <taxon>Nocardia</taxon>
    </lineage>
</organism>